<proteinExistence type="predicted"/>
<protein>
    <submittedName>
        <fullName evidence="1">Uncharacterized protein</fullName>
    </submittedName>
</protein>
<sequence length="41" mass="4677">MKGYFATEGKSEKLALEKCRSEKFKECTIIIPERCSLPTPL</sequence>
<keyword evidence="2" id="KW-1185">Reference proteome</keyword>
<name>C6M6G8_NEISI</name>
<organism evidence="1 2">
    <name type="scientific">Neisseria sicca ATCC 29256</name>
    <dbReference type="NCBI Taxonomy" id="547045"/>
    <lineage>
        <taxon>Bacteria</taxon>
        <taxon>Pseudomonadati</taxon>
        <taxon>Pseudomonadota</taxon>
        <taxon>Betaproteobacteria</taxon>
        <taxon>Neisseriales</taxon>
        <taxon>Neisseriaceae</taxon>
        <taxon>Neisseria</taxon>
    </lineage>
</organism>
<comment type="caution">
    <text evidence="1">The sequence shown here is derived from an EMBL/GenBank/DDBJ whole genome shotgun (WGS) entry which is preliminary data.</text>
</comment>
<evidence type="ECO:0000313" key="1">
    <source>
        <dbReference type="EMBL" id="EET44167.1"/>
    </source>
</evidence>
<accession>C6M6G8</accession>
<dbReference type="AlphaFoldDB" id="C6M6G8"/>
<reference evidence="1" key="1">
    <citation type="submission" date="2009-07" db="EMBL/GenBank/DDBJ databases">
        <authorList>
            <person name="Weinstock G."/>
            <person name="Sodergren E."/>
            <person name="Clifton S."/>
            <person name="Fulton L."/>
            <person name="Fulton B."/>
            <person name="Courtney L."/>
            <person name="Fronick C."/>
            <person name="Harrison M."/>
            <person name="Strong C."/>
            <person name="Farmer C."/>
            <person name="Delahaunty K."/>
            <person name="Markovic C."/>
            <person name="Hall O."/>
            <person name="Minx P."/>
            <person name="Tomlinson C."/>
            <person name="Mitreva M."/>
            <person name="Nelson J."/>
            <person name="Hou S."/>
            <person name="Wollam A."/>
            <person name="Pepin K.H."/>
            <person name="Johnson M."/>
            <person name="Bhonagiri V."/>
            <person name="Nash W.E."/>
            <person name="Warren W."/>
            <person name="Chinwalla A."/>
            <person name="Mardis E.R."/>
            <person name="Wilson R.K."/>
        </authorList>
    </citation>
    <scope>NUCLEOTIDE SEQUENCE [LARGE SCALE GENOMIC DNA]</scope>
    <source>
        <strain evidence="1">ATCC 29256</strain>
    </source>
</reference>
<gene>
    <name evidence="1" type="ORF">NEISICOT_02120</name>
</gene>
<dbReference type="EMBL" id="ACKO02000012">
    <property type="protein sequence ID" value="EET44167.1"/>
    <property type="molecule type" value="Genomic_DNA"/>
</dbReference>
<evidence type="ECO:0000313" key="2">
    <source>
        <dbReference type="Proteomes" id="UP000005365"/>
    </source>
</evidence>
<dbReference type="Proteomes" id="UP000005365">
    <property type="component" value="Unassembled WGS sequence"/>
</dbReference>